<evidence type="ECO:0000313" key="2">
    <source>
        <dbReference type="Proteomes" id="UP000186758"/>
    </source>
</evidence>
<protein>
    <submittedName>
        <fullName evidence="1">Uncharacterized protein</fullName>
    </submittedName>
</protein>
<dbReference type="EMBL" id="MPJZ01000005">
    <property type="protein sequence ID" value="OLU47353.1"/>
    <property type="molecule type" value="Genomic_DNA"/>
</dbReference>
<gene>
    <name evidence="1" type="ORF">BO223_00690</name>
</gene>
<reference evidence="1 2" key="1">
    <citation type="submission" date="2016-11" db="EMBL/GenBank/DDBJ databases">
        <title>Description of two novel members of the family Erysipelotrichaceae: Ileibacterium lipovorans gen. nov., sp. nov. and Dubosiella newyorkensis, gen. nov., sp. nov.</title>
        <authorList>
            <person name="Cox L.M."/>
            <person name="Sohn J."/>
            <person name="Tyrrell K.L."/>
            <person name="Citron D.M."/>
            <person name="Lawson P.A."/>
            <person name="Patel N.B."/>
            <person name="Iizumi T."/>
            <person name="Perez-Perez G.I."/>
            <person name="Goldstein E.J."/>
            <person name="Blaser M.J."/>
        </authorList>
    </citation>
    <scope>NUCLEOTIDE SEQUENCE [LARGE SCALE GENOMIC DNA]</scope>
    <source>
        <strain evidence="1 2">NYU-BL-K8</strain>
    </source>
</reference>
<proteinExistence type="predicted"/>
<dbReference type="Proteomes" id="UP000186758">
    <property type="component" value="Unassembled WGS sequence"/>
</dbReference>
<name>A0A1Q9YNE1_9FIRM</name>
<dbReference type="Pfam" id="PF04463">
    <property type="entry name" value="2-thiour_desulf"/>
    <property type="match status" value="1"/>
</dbReference>
<dbReference type="GeneID" id="78478116"/>
<dbReference type="InterPro" id="IPR007553">
    <property type="entry name" value="2-thiour_desulf"/>
</dbReference>
<sequence length="136" mass="14664">MKVGVSACLMGERCRYDGKSKANPAVQAFLKDHDCILVCPECEGGLSCPRVPCELKNGRVIGRDGMDYTVAYERGAQRCLEKVKDCDLVILQPRSPSCGATQVHDGSFSGELVPGQGIFAARLKESNIPVLEADAF</sequence>
<dbReference type="OrthoDB" id="9797779at2"/>
<dbReference type="RefSeq" id="WP_075884527.1">
    <property type="nucleotide sequence ID" value="NZ_CAJTBG010000011.1"/>
</dbReference>
<organism evidence="1 2">
    <name type="scientific">Faecalibaculum rodentium</name>
    <dbReference type="NCBI Taxonomy" id="1702221"/>
    <lineage>
        <taxon>Bacteria</taxon>
        <taxon>Bacillati</taxon>
        <taxon>Bacillota</taxon>
        <taxon>Erysipelotrichia</taxon>
        <taxon>Erysipelotrichales</taxon>
        <taxon>Erysipelotrichaceae</taxon>
        <taxon>Faecalibaculum</taxon>
    </lineage>
</organism>
<dbReference type="AlphaFoldDB" id="A0A1Q9YNE1"/>
<dbReference type="PANTHER" id="PTHR30087:SF1">
    <property type="entry name" value="HYPOTHETICAL CYTOSOLIC PROTEIN"/>
    <property type="match status" value="1"/>
</dbReference>
<accession>A0A1Q9YNE1</accession>
<comment type="caution">
    <text evidence="1">The sequence shown here is derived from an EMBL/GenBank/DDBJ whole genome shotgun (WGS) entry which is preliminary data.</text>
</comment>
<evidence type="ECO:0000313" key="1">
    <source>
        <dbReference type="EMBL" id="OLU47353.1"/>
    </source>
</evidence>
<dbReference type="PANTHER" id="PTHR30087">
    <property type="entry name" value="INNER MEMBRANE PROTEIN"/>
    <property type="match status" value="1"/>
</dbReference>